<feature type="signal peptide" evidence="1">
    <location>
        <begin position="1"/>
        <end position="19"/>
    </location>
</feature>
<proteinExistence type="predicted"/>
<evidence type="ECO:0000313" key="2">
    <source>
        <dbReference type="EMBL" id="MEY8632192.1"/>
    </source>
</evidence>
<dbReference type="PROSITE" id="PS51257">
    <property type="entry name" value="PROKAR_LIPOPROTEIN"/>
    <property type="match status" value="1"/>
</dbReference>
<organism evidence="2 3">
    <name type="scientific">Anaerostipes hominis</name>
    <name type="common">ex Lee et al. 2021</name>
    <dbReference type="NCBI Taxonomy" id="2025494"/>
    <lineage>
        <taxon>Bacteria</taxon>
        <taxon>Bacillati</taxon>
        <taxon>Bacillota</taxon>
        <taxon>Clostridia</taxon>
        <taxon>Lachnospirales</taxon>
        <taxon>Lachnospiraceae</taxon>
        <taxon>Anaerostipes</taxon>
    </lineage>
</organism>
<reference evidence="2 3" key="1">
    <citation type="submission" date="2024-03" db="EMBL/GenBank/DDBJ databases">
        <title>Mouse gut bacterial collection (mGBC) of GemPharmatech.</title>
        <authorList>
            <person name="He Y."/>
            <person name="Dong L."/>
            <person name="Wu D."/>
            <person name="Gao X."/>
            <person name="Lin Z."/>
        </authorList>
    </citation>
    <scope>NUCLEOTIDE SEQUENCE [LARGE SCALE GENOMIC DNA]</scope>
    <source>
        <strain evidence="2 3">32-10</strain>
    </source>
</reference>
<dbReference type="Proteomes" id="UP001565219">
    <property type="component" value="Unassembled WGS sequence"/>
</dbReference>
<name>A0ABV4DCC5_9FIRM</name>
<comment type="caution">
    <text evidence="2">The sequence shown here is derived from an EMBL/GenBank/DDBJ whole genome shotgun (WGS) entry which is preliminary data.</text>
</comment>
<evidence type="ECO:0000313" key="3">
    <source>
        <dbReference type="Proteomes" id="UP001565219"/>
    </source>
</evidence>
<feature type="chain" id="PRO_5046908546" description="Lipoprotein" evidence="1">
    <location>
        <begin position="20"/>
        <end position="286"/>
    </location>
</feature>
<evidence type="ECO:0008006" key="4">
    <source>
        <dbReference type="Google" id="ProtNLM"/>
    </source>
</evidence>
<keyword evidence="3" id="KW-1185">Reference proteome</keyword>
<dbReference type="EMBL" id="JBCLTR010000001">
    <property type="protein sequence ID" value="MEY8632192.1"/>
    <property type="molecule type" value="Genomic_DNA"/>
</dbReference>
<keyword evidence="1" id="KW-0732">Signal</keyword>
<protein>
    <recommendedName>
        <fullName evidence="4">Lipoprotein</fullName>
    </recommendedName>
</protein>
<gene>
    <name evidence="2" type="ORF">AALG99_01415</name>
</gene>
<dbReference type="RefSeq" id="WP_369882293.1">
    <property type="nucleotide sequence ID" value="NZ_JBCLTR010000001.1"/>
</dbReference>
<accession>A0ABV4DCC5</accession>
<evidence type="ECO:0000256" key="1">
    <source>
        <dbReference type="SAM" id="SignalP"/>
    </source>
</evidence>
<sequence>MKKKLLIIASMLILVIAFAGCSKKDVKEYNIDDLLVKYTKVKKGIEKETQYWSDDEKKGDKYVRLVKKYAEKNGFELNEKILVKGKVNSVMAGGVFLSTNSKDSDSLMCTFKSFKLPSYTALLEPDKNSTVEGILFETYKDKDGTNGVHENLSKCKIKSPNLNETEFEDNIEDIVLSENYQDRIMGTVTSVVKIPASEDERQEVSDSADSSIPGESDFASAYRYASHTISFDLEDDKNLICFVDESFCNLPEIGDKISLIGNHFTYEDDEWVEAIYSPIYNFSNKK</sequence>